<reference evidence="16 17" key="1">
    <citation type="submission" date="2020-08" db="EMBL/GenBank/DDBJ databases">
        <title>Genomic Encyclopedia of Type Strains, Phase IV (KMG-IV): sequencing the most valuable type-strain genomes for metagenomic binning, comparative biology and taxonomic classification.</title>
        <authorList>
            <person name="Goeker M."/>
        </authorList>
    </citation>
    <scope>NUCLEOTIDE SEQUENCE [LARGE SCALE GENOMIC DNA]</scope>
    <source>
        <strain evidence="16 17">DSM 21458</strain>
    </source>
</reference>
<keyword evidence="11" id="KW-0511">Multifunctional enzyme</keyword>
<dbReference type="SUPFAM" id="SSF52374">
    <property type="entry name" value="Nucleotidylyl transferase"/>
    <property type="match status" value="1"/>
</dbReference>
<dbReference type="Pfam" id="PF06574">
    <property type="entry name" value="FAD_syn"/>
    <property type="match status" value="1"/>
</dbReference>
<dbReference type="InterPro" id="IPR023465">
    <property type="entry name" value="Riboflavin_kinase_dom_sf"/>
</dbReference>
<dbReference type="SMART" id="SM00904">
    <property type="entry name" value="Flavokinase"/>
    <property type="match status" value="1"/>
</dbReference>
<dbReference type="GO" id="GO:0003919">
    <property type="term" value="F:FMN adenylyltransferase activity"/>
    <property type="evidence" value="ECO:0007669"/>
    <property type="project" value="UniProtKB-UniRule"/>
</dbReference>
<evidence type="ECO:0000313" key="16">
    <source>
        <dbReference type="EMBL" id="MBB6097996.1"/>
    </source>
</evidence>
<evidence type="ECO:0000256" key="6">
    <source>
        <dbReference type="ARBA" id="ARBA00022695"/>
    </source>
</evidence>
<dbReference type="InterPro" id="IPR002606">
    <property type="entry name" value="Riboflavin_kinase_bac"/>
</dbReference>
<evidence type="ECO:0000256" key="10">
    <source>
        <dbReference type="ARBA" id="ARBA00022840"/>
    </source>
</evidence>
<name>A0A841HYP0_9DEIO</name>
<keyword evidence="5 14" id="KW-0808">Transferase</keyword>
<evidence type="ECO:0000256" key="14">
    <source>
        <dbReference type="PIRNR" id="PIRNR004491"/>
    </source>
</evidence>
<organism evidence="16 17">
    <name type="scientific">Deinobacterium chartae</name>
    <dbReference type="NCBI Taxonomy" id="521158"/>
    <lineage>
        <taxon>Bacteria</taxon>
        <taxon>Thermotogati</taxon>
        <taxon>Deinococcota</taxon>
        <taxon>Deinococci</taxon>
        <taxon>Deinococcales</taxon>
        <taxon>Deinococcaceae</taxon>
        <taxon>Deinobacterium</taxon>
    </lineage>
</organism>
<dbReference type="CDD" id="cd02064">
    <property type="entry name" value="FAD_synthetase_N"/>
    <property type="match status" value="1"/>
</dbReference>
<dbReference type="EC" id="2.7.1.26" evidence="14"/>
<dbReference type="EMBL" id="JACHHG010000004">
    <property type="protein sequence ID" value="MBB6097996.1"/>
    <property type="molecule type" value="Genomic_DNA"/>
</dbReference>
<keyword evidence="8 14" id="KW-0418">Kinase</keyword>
<comment type="pathway">
    <text evidence="2 14">Cofactor biosynthesis; FMN biosynthesis; FMN from riboflavin (ATP route): step 1/1.</text>
</comment>
<dbReference type="Proteomes" id="UP000569951">
    <property type="component" value="Unassembled WGS sequence"/>
</dbReference>
<keyword evidence="4 14" id="KW-0288">FMN</keyword>
<sequence length="295" mass="32769">MKTYQSPSQRPDTDTVVAIGSFDGVHLGHQALLTHLKERAQHYAVPSVVYTFDPPTRVLLRGVDYLSTLPEKLAVLERYGVDEVIAVPFNREFAARPKEAFLEDLRILRPKAIVVGEDFGFGKGRSGTARDLEAVTQDLVLVPMQRLHGEDIKSTRVRALLAEGQVEKTAELLGRAYDAIGVVVHGDALGRTIGFPTANIKVPEGKMLPIGVFAVHFAVNDRIYAGMANVGRRPTVNGVTLRFEVHVLDFEGDLYGKEVQVKFRHFLRGEQKFSGLEELRSQLAADRERTRELLG</sequence>
<proteinExistence type="inferred from homology"/>
<evidence type="ECO:0000313" key="17">
    <source>
        <dbReference type="Proteomes" id="UP000569951"/>
    </source>
</evidence>
<dbReference type="GO" id="GO:0009398">
    <property type="term" value="P:FMN biosynthetic process"/>
    <property type="evidence" value="ECO:0007669"/>
    <property type="project" value="UniProtKB-UniRule"/>
</dbReference>
<dbReference type="Pfam" id="PF01687">
    <property type="entry name" value="Flavokinase"/>
    <property type="match status" value="1"/>
</dbReference>
<keyword evidence="3 14" id="KW-0285">Flavoprotein</keyword>
<evidence type="ECO:0000256" key="2">
    <source>
        <dbReference type="ARBA" id="ARBA00005201"/>
    </source>
</evidence>
<dbReference type="GO" id="GO:0006747">
    <property type="term" value="P:FAD biosynthetic process"/>
    <property type="evidence" value="ECO:0007669"/>
    <property type="project" value="UniProtKB-UniRule"/>
</dbReference>
<dbReference type="SUPFAM" id="SSF82114">
    <property type="entry name" value="Riboflavin kinase-like"/>
    <property type="match status" value="1"/>
</dbReference>
<dbReference type="InterPro" id="IPR014729">
    <property type="entry name" value="Rossmann-like_a/b/a_fold"/>
</dbReference>
<evidence type="ECO:0000256" key="9">
    <source>
        <dbReference type="ARBA" id="ARBA00022827"/>
    </source>
</evidence>
<dbReference type="InterPro" id="IPR015865">
    <property type="entry name" value="Riboflavin_kinase_bac/euk"/>
</dbReference>
<dbReference type="UniPathway" id="UPA00276">
    <property type="reaction ID" value="UER00406"/>
</dbReference>
<evidence type="ECO:0000256" key="1">
    <source>
        <dbReference type="ARBA" id="ARBA00004726"/>
    </source>
</evidence>
<dbReference type="EC" id="2.7.7.2" evidence="14"/>
<evidence type="ECO:0000256" key="5">
    <source>
        <dbReference type="ARBA" id="ARBA00022679"/>
    </source>
</evidence>
<keyword evidence="7 14" id="KW-0547">Nucleotide-binding</keyword>
<comment type="similarity">
    <text evidence="14">Belongs to the ribF family.</text>
</comment>
<gene>
    <name evidence="16" type="ORF">HNR42_001419</name>
</gene>
<dbReference type="Gene3D" id="3.40.50.620">
    <property type="entry name" value="HUPs"/>
    <property type="match status" value="1"/>
</dbReference>
<evidence type="ECO:0000256" key="4">
    <source>
        <dbReference type="ARBA" id="ARBA00022643"/>
    </source>
</evidence>
<dbReference type="PIRSF" id="PIRSF004491">
    <property type="entry name" value="FAD_Synth"/>
    <property type="match status" value="1"/>
</dbReference>
<comment type="catalytic activity">
    <reaction evidence="12 14">
        <text>riboflavin + ATP = FMN + ADP + H(+)</text>
        <dbReference type="Rhea" id="RHEA:14357"/>
        <dbReference type="ChEBI" id="CHEBI:15378"/>
        <dbReference type="ChEBI" id="CHEBI:30616"/>
        <dbReference type="ChEBI" id="CHEBI:57986"/>
        <dbReference type="ChEBI" id="CHEBI:58210"/>
        <dbReference type="ChEBI" id="CHEBI:456216"/>
        <dbReference type="EC" id="2.7.1.26"/>
    </reaction>
</comment>
<comment type="caution">
    <text evidence="16">The sequence shown here is derived from an EMBL/GenBank/DDBJ whole genome shotgun (WGS) entry which is preliminary data.</text>
</comment>
<dbReference type="PANTHER" id="PTHR22749:SF6">
    <property type="entry name" value="RIBOFLAVIN KINASE"/>
    <property type="match status" value="1"/>
</dbReference>
<evidence type="ECO:0000256" key="8">
    <source>
        <dbReference type="ARBA" id="ARBA00022777"/>
    </source>
</evidence>
<evidence type="ECO:0000256" key="11">
    <source>
        <dbReference type="ARBA" id="ARBA00023268"/>
    </source>
</evidence>
<dbReference type="PANTHER" id="PTHR22749">
    <property type="entry name" value="RIBOFLAVIN KINASE/FMN ADENYLYLTRANSFERASE"/>
    <property type="match status" value="1"/>
</dbReference>
<protein>
    <recommendedName>
        <fullName evidence="14">Riboflavin biosynthesis protein</fullName>
    </recommendedName>
    <domain>
        <recommendedName>
            <fullName evidence="14">Riboflavin kinase</fullName>
            <ecNumber evidence="14">2.7.1.26</ecNumber>
        </recommendedName>
        <alternativeName>
            <fullName evidence="14">Flavokinase</fullName>
        </alternativeName>
    </domain>
    <domain>
        <recommendedName>
            <fullName evidence="14">FMN adenylyltransferase</fullName>
            <ecNumber evidence="14">2.7.7.2</ecNumber>
        </recommendedName>
        <alternativeName>
            <fullName evidence="14">FAD pyrophosphorylase</fullName>
        </alternativeName>
        <alternativeName>
            <fullName evidence="14">FAD synthase</fullName>
        </alternativeName>
    </domain>
</protein>
<comment type="catalytic activity">
    <reaction evidence="13 14">
        <text>FMN + ATP + H(+) = FAD + diphosphate</text>
        <dbReference type="Rhea" id="RHEA:17237"/>
        <dbReference type="ChEBI" id="CHEBI:15378"/>
        <dbReference type="ChEBI" id="CHEBI:30616"/>
        <dbReference type="ChEBI" id="CHEBI:33019"/>
        <dbReference type="ChEBI" id="CHEBI:57692"/>
        <dbReference type="ChEBI" id="CHEBI:58210"/>
        <dbReference type="EC" id="2.7.7.2"/>
    </reaction>
</comment>
<dbReference type="UniPathway" id="UPA00277">
    <property type="reaction ID" value="UER00407"/>
</dbReference>
<keyword evidence="6 14" id="KW-0548">Nucleotidyltransferase</keyword>
<evidence type="ECO:0000256" key="3">
    <source>
        <dbReference type="ARBA" id="ARBA00022630"/>
    </source>
</evidence>
<feature type="domain" description="Riboflavin kinase" evidence="15">
    <location>
        <begin position="172"/>
        <end position="295"/>
    </location>
</feature>
<keyword evidence="17" id="KW-1185">Reference proteome</keyword>
<accession>A0A841HYP0</accession>
<evidence type="ECO:0000256" key="12">
    <source>
        <dbReference type="ARBA" id="ARBA00047880"/>
    </source>
</evidence>
<dbReference type="AlphaFoldDB" id="A0A841HYP0"/>
<comment type="pathway">
    <text evidence="1 14">Cofactor biosynthesis; FAD biosynthesis; FAD from FMN: step 1/1.</text>
</comment>
<dbReference type="FunFam" id="2.40.30.30:FF:000003">
    <property type="entry name" value="Riboflavin biosynthesis protein"/>
    <property type="match status" value="1"/>
</dbReference>
<dbReference type="GO" id="GO:0005524">
    <property type="term" value="F:ATP binding"/>
    <property type="evidence" value="ECO:0007669"/>
    <property type="project" value="UniProtKB-UniRule"/>
</dbReference>
<dbReference type="InterPro" id="IPR015864">
    <property type="entry name" value="FAD_synthase"/>
</dbReference>
<dbReference type="GO" id="GO:0008531">
    <property type="term" value="F:riboflavin kinase activity"/>
    <property type="evidence" value="ECO:0007669"/>
    <property type="project" value="UniProtKB-UniRule"/>
</dbReference>
<dbReference type="RefSeq" id="WP_183985969.1">
    <property type="nucleotide sequence ID" value="NZ_JACHHG010000004.1"/>
</dbReference>
<evidence type="ECO:0000256" key="7">
    <source>
        <dbReference type="ARBA" id="ARBA00022741"/>
    </source>
</evidence>
<dbReference type="GO" id="GO:0009231">
    <property type="term" value="P:riboflavin biosynthetic process"/>
    <property type="evidence" value="ECO:0007669"/>
    <property type="project" value="InterPro"/>
</dbReference>
<dbReference type="Gene3D" id="2.40.30.30">
    <property type="entry name" value="Riboflavin kinase-like"/>
    <property type="match status" value="1"/>
</dbReference>
<dbReference type="InterPro" id="IPR023468">
    <property type="entry name" value="Riboflavin_kinase"/>
</dbReference>
<evidence type="ECO:0000256" key="13">
    <source>
        <dbReference type="ARBA" id="ARBA00049494"/>
    </source>
</evidence>
<evidence type="ECO:0000259" key="15">
    <source>
        <dbReference type="SMART" id="SM00904"/>
    </source>
</evidence>
<keyword evidence="10 14" id="KW-0067">ATP-binding</keyword>
<keyword evidence="9 14" id="KW-0274">FAD</keyword>
<dbReference type="NCBIfam" id="TIGR00083">
    <property type="entry name" value="ribF"/>
    <property type="match status" value="1"/>
</dbReference>